<evidence type="ECO:0000256" key="1">
    <source>
        <dbReference type="SAM" id="SignalP"/>
    </source>
</evidence>
<keyword evidence="4" id="KW-1185">Reference proteome</keyword>
<reference evidence="3 4" key="1">
    <citation type="journal article" date="2020" name="Syst. Appl. Microbiol.">
        <title>Alienimonas chondri sp. nov., a novel planctomycete isolated from the biofilm of the red alga Chondrus crispus.</title>
        <authorList>
            <person name="Vitorino I."/>
            <person name="Albuquerque L."/>
            <person name="Wiegand S."/>
            <person name="Kallscheuer N."/>
            <person name="da Costa M.S."/>
            <person name="Lobo-da-Cunha A."/>
            <person name="Jogler C."/>
            <person name="Lage O.M."/>
        </authorList>
    </citation>
    <scope>NUCLEOTIDE SEQUENCE [LARGE SCALE GENOMIC DNA]</scope>
    <source>
        <strain evidence="3 4">LzC2</strain>
    </source>
</reference>
<sequence>MPAPLLAAALVAPALLLFPATSFAAPDHHEEKADGVVVLFDGSSADAWEKYAGGEIGSKWSVDDGALHFAGKTAEGGGGDIQTKQAFGDFDLRFEFKVAEGSNSGVIYGVVPKKGDPAYKTGPEYQILDDAGHGNGKNPKTSVGSLYALYAPQVHKTCPATGAVPCPHTPKTVKPVGEWNTGRIVKTGARIRHYLNGVKVVDVKLDSPEFKKAVADSKFKDWNDFAKALANGKKTRIVFQDHGDAVWYRNVTVQQPTLTEDGPLLEG</sequence>
<proteinExistence type="predicted"/>
<evidence type="ECO:0000259" key="2">
    <source>
        <dbReference type="Pfam" id="PF06439"/>
    </source>
</evidence>
<name>A0ABX1VEC0_9PLAN</name>
<accession>A0ABX1VEC0</accession>
<organism evidence="3 4">
    <name type="scientific">Alienimonas chondri</name>
    <dbReference type="NCBI Taxonomy" id="2681879"/>
    <lineage>
        <taxon>Bacteria</taxon>
        <taxon>Pseudomonadati</taxon>
        <taxon>Planctomycetota</taxon>
        <taxon>Planctomycetia</taxon>
        <taxon>Planctomycetales</taxon>
        <taxon>Planctomycetaceae</taxon>
        <taxon>Alienimonas</taxon>
    </lineage>
</organism>
<feature type="chain" id="PRO_5046836306" description="3-keto-alpha-glucoside-1,2-lyase/3-keto-2-hydroxy-glucal hydratase domain-containing protein" evidence="1">
    <location>
        <begin position="25"/>
        <end position="267"/>
    </location>
</feature>
<dbReference type="EMBL" id="WTPX01000078">
    <property type="protein sequence ID" value="NNJ26454.1"/>
    <property type="molecule type" value="Genomic_DNA"/>
</dbReference>
<gene>
    <name evidence="3" type="ORF">LzC2_25390</name>
</gene>
<evidence type="ECO:0000313" key="3">
    <source>
        <dbReference type="EMBL" id="NNJ26454.1"/>
    </source>
</evidence>
<dbReference type="Gene3D" id="2.60.120.560">
    <property type="entry name" value="Exo-inulinase, domain 1"/>
    <property type="match status" value="1"/>
</dbReference>
<keyword evidence="1" id="KW-0732">Signal</keyword>
<comment type="caution">
    <text evidence="3">The sequence shown here is derived from an EMBL/GenBank/DDBJ whole genome shotgun (WGS) entry which is preliminary data.</text>
</comment>
<feature type="domain" description="3-keto-alpha-glucoside-1,2-lyase/3-keto-2-hydroxy-glucal hydratase" evidence="2">
    <location>
        <begin position="36"/>
        <end position="253"/>
    </location>
</feature>
<feature type="signal peptide" evidence="1">
    <location>
        <begin position="1"/>
        <end position="24"/>
    </location>
</feature>
<protein>
    <recommendedName>
        <fullName evidence="2">3-keto-alpha-glucoside-1,2-lyase/3-keto-2-hydroxy-glucal hydratase domain-containing protein</fullName>
    </recommendedName>
</protein>
<dbReference type="Proteomes" id="UP000609651">
    <property type="component" value="Unassembled WGS sequence"/>
</dbReference>
<dbReference type="InterPro" id="IPR010496">
    <property type="entry name" value="AL/BT2_dom"/>
</dbReference>
<evidence type="ECO:0000313" key="4">
    <source>
        <dbReference type="Proteomes" id="UP000609651"/>
    </source>
</evidence>
<dbReference type="Pfam" id="PF06439">
    <property type="entry name" value="3keto-disac_hyd"/>
    <property type="match status" value="1"/>
</dbReference>